<protein>
    <submittedName>
        <fullName evidence="2">Uncharacterized protein</fullName>
    </submittedName>
</protein>
<dbReference type="EMBL" id="CP028137">
    <property type="protein sequence ID" value="AZZ52701.1"/>
    <property type="molecule type" value="Genomic_DNA"/>
</dbReference>
<accession>A0A3T0T260</accession>
<feature type="region of interest" description="Disordered" evidence="1">
    <location>
        <begin position="35"/>
        <end position="97"/>
    </location>
</feature>
<evidence type="ECO:0000313" key="3">
    <source>
        <dbReference type="Proteomes" id="UP000285317"/>
    </source>
</evidence>
<gene>
    <name evidence="2" type="ORF">C1I64_12045</name>
</gene>
<dbReference type="RefSeq" id="WP_127887359.1">
    <property type="nucleotide sequence ID" value="NZ_CP028137.1"/>
</dbReference>
<proteinExistence type="predicted"/>
<dbReference type="AlphaFoldDB" id="A0A3T0T260"/>
<evidence type="ECO:0000313" key="2">
    <source>
        <dbReference type="EMBL" id="AZZ52701.1"/>
    </source>
</evidence>
<sequence length="199" mass="19289">MPPRTARTLGIVLAVLGLVAVIVAIVLLVRPADGAGAPTSTPVAPSASAAAAPSTAPTEAESTETATQPTATDAPTETSPTETSPTEGVVASAAPAPAPGSATAAAAVVSFTASPATIDCAGDRTASVPVALSWQTEGGVSARLAVGTTDAQSGTAVDLSATGYSALSVPCRDAETLITLAVESPDGTLTQRTLVLPTD</sequence>
<organism evidence="2 3">
    <name type="scientific">Rathayibacter festucae DSM 15932</name>
    <dbReference type="NCBI Taxonomy" id="1328866"/>
    <lineage>
        <taxon>Bacteria</taxon>
        <taxon>Bacillati</taxon>
        <taxon>Actinomycetota</taxon>
        <taxon>Actinomycetes</taxon>
        <taxon>Micrococcales</taxon>
        <taxon>Microbacteriaceae</taxon>
        <taxon>Rathayibacter</taxon>
    </lineage>
</organism>
<dbReference type="KEGG" id="rfs:C1I64_12045"/>
<evidence type="ECO:0000256" key="1">
    <source>
        <dbReference type="SAM" id="MobiDB-lite"/>
    </source>
</evidence>
<dbReference type="Proteomes" id="UP000285317">
    <property type="component" value="Chromosome"/>
</dbReference>
<reference evidence="2 3" key="1">
    <citation type="submission" date="2018-03" db="EMBL/GenBank/DDBJ databases">
        <title>Bacteriophage NCPPB3778 and a type I-E CRISPR drive the evolution of the US Biological Select Agent, Rathayibacter toxicus.</title>
        <authorList>
            <person name="Davis E.W.II."/>
            <person name="Tabima J.F."/>
            <person name="Weisberg A.J."/>
            <person name="Dantas Lopes L."/>
            <person name="Wiseman M.S."/>
            <person name="Wiseman M.S."/>
            <person name="Pupko T."/>
            <person name="Belcher M.S."/>
            <person name="Sechler A.J."/>
            <person name="Tancos M.A."/>
            <person name="Schroeder B.K."/>
            <person name="Murray T.D."/>
            <person name="Luster D.G."/>
            <person name="Schneider W.L."/>
            <person name="Rogers E."/>
            <person name="Andreote F.D."/>
            <person name="Grunwald N.J."/>
            <person name="Putnam M.L."/>
            <person name="Chang J.H."/>
        </authorList>
    </citation>
    <scope>NUCLEOTIDE SEQUENCE [LARGE SCALE GENOMIC DNA]</scope>
    <source>
        <strain evidence="2 3">DSM 15932</strain>
    </source>
</reference>
<feature type="compositionally biased region" description="Low complexity" evidence="1">
    <location>
        <begin position="37"/>
        <end position="97"/>
    </location>
</feature>
<name>A0A3T0T260_9MICO</name>